<sequence>MSKKAKVKRGLGRLNAPGLYSAGTVVVTSMTGNPFIKEPYPENVIPLPQVKNTLERFGSSCIEARSGAKQSVALRKKLRAQLIDELYQLAGYVDLVAKGDVEILASSGFEYTKETAPSQVKHQASCPDVELSQGVKRGGIVGKAKRAPRARSCEFHITTGDPTVEGNWKHAAVFGQFKNMELEGLTPGQQYALRMRWIMPEGPGPWTPPLFFMPT</sequence>
<evidence type="ECO:0008006" key="3">
    <source>
        <dbReference type="Google" id="ProtNLM"/>
    </source>
</evidence>
<gene>
    <name evidence="1" type="ORF">KP001_03195</name>
</gene>
<proteinExistence type="predicted"/>
<name>A0ABX8LMV3_9BACT</name>
<keyword evidence="2" id="KW-1185">Reference proteome</keyword>
<evidence type="ECO:0000313" key="1">
    <source>
        <dbReference type="EMBL" id="QXE91568.1"/>
    </source>
</evidence>
<dbReference type="Proteomes" id="UP000683559">
    <property type="component" value="Chromosome"/>
</dbReference>
<reference evidence="1 2" key="1">
    <citation type="submission" date="2021-06" db="EMBL/GenBank/DDBJ databases">
        <title>Gemonas diversity in paddy soil.</title>
        <authorList>
            <person name="Liu G."/>
        </authorList>
    </citation>
    <scope>NUCLEOTIDE SEQUENCE [LARGE SCALE GENOMIC DNA]</scope>
    <source>
        <strain evidence="1 2">RG2</strain>
    </source>
</reference>
<dbReference type="EMBL" id="CP077683">
    <property type="protein sequence ID" value="QXE91568.1"/>
    <property type="molecule type" value="Genomic_DNA"/>
</dbReference>
<dbReference type="RefSeq" id="WP_217288149.1">
    <property type="nucleotide sequence ID" value="NZ_CP077683.1"/>
</dbReference>
<protein>
    <recommendedName>
        <fullName evidence="3">Fibronectin type-III domain-containing protein</fullName>
    </recommendedName>
</protein>
<accession>A0ABX8LMV3</accession>
<evidence type="ECO:0000313" key="2">
    <source>
        <dbReference type="Proteomes" id="UP000683559"/>
    </source>
</evidence>
<organism evidence="1 2">
    <name type="scientific">Geomonas subterranea</name>
    <dbReference type="NCBI Taxonomy" id="2847989"/>
    <lineage>
        <taxon>Bacteria</taxon>
        <taxon>Pseudomonadati</taxon>
        <taxon>Thermodesulfobacteriota</taxon>
        <taxon>Desulfuromonadia</taxon>
        <taxon>Geobacterales</taxon>
        <taxon>Geobacteraceae</taxon>
        <taxon>Geomonas</taxon>
    </lineage>
</organism>